<feature type="transmembrane region" description="Helical" evidence="1">
    <location>
        <begin position="102"/>
        <end position="126"/>
    </location>
</feature>
<keyword evidence="3" id="KW-1185">Reference proteome</keyword>
<gene>
    <name evidence="2" type="ORF">DNHGIG_12670</name>
</gene>
<comment type="caution">
    <text evidence="2">The sequence shown here is derived from an EMBL/GenBank/DDBJ whole genome shotgun (WGS) entry which is preliminary data.</text>
</comment>
<keyword evidence="1" id="KW-0812">Transmembrane</keyword>
<keyword evidence="1" id="KW-0472">Membrane</keyword>
<keyword evidence="1" id="KW-1133">Transmembrane helix</keyword>
<dbReference type="AlphaFoldDB" id="A0AAV4LDH0"/>
<evidence type="ECO:0008006" key="4">
    <source>
        <dbReference type="Google" id="ProtNLM"/>
    </source>
</evidence>
<evidence type="ECO:0000313" key="2">
    <source>
        <dbReference type="EMBL" id="GIM45718.1"/>
    </source>
</evidence>
<name>A0AAV4LDH0_9BACL</name>
<evidence type="ECO:0000313" key="3">
    <source>
        <dbReference type="Proteomes" id="UP001057291"/>
    </source>
</evidence>
<sequence>MKPIHAVLVRKLLVSKRFFLFLFILGALSAKAIIHSLYANGHLQKLESIVFDIYFAIMNEKFLSFLFIPVFLMMNGLITQVFDNCKVLLKYKNANRWWREKIAAVSLFVIMYTLVVNGLILGAFIMSGHAGDMNGADFRFFLFGFVMQFIGFMIIGTFYHFVVLICSHPYIGLLATLLIVIFSDVIKTIHKLGFTTLQGYMSLQYKWNAGEIHLVATDFIAVFCLFLVFASLYFMGAVVSKEKDFYWSE</sequence>
<organism evidence="2 3">
    <name type="scientific">Collibacillus ludicampi</name>
    <dbReference type="NCBI Taxonomy" id="2771369"/>
    <lineage>
        <taxon>Bacteria</taxon>
        <taxon>Bacillati</taxon>
        <taxon>Bacillota</taxon>
        <taxon>Bacilli</taxon>
        <taxon>Bacillales</taxon>
        <taxon>Alicyclobacillaceae</taxon>
        <taxon>Collibacillus</taxon>
    </lineage>
</organism>
<dbReference type="Proteomes" id="UP001057291">
    <property type="component" value="Unassembled WGS sequence"/>
</dbReference>
<feature type="transmembrane region" description="Helical" evidence="1">
    <location>
        <begin position="62"/>
        <end position="82"/>
    </location>
</feature>
<reference evidence="2" key="1">
    <citation type="journal article" date="2023" name="Int. J. Syst. Evol. Microbiol.">
        <title>Collibacillus ludicampi gen. nov., sp. nov., a new soil bacterium of the family Alicyclobacillaceae.</title>
        <authorList>
            <person name="Jojima T."/>
            <person name="Ioku Y."/>
            <person name="Fukuta Y."/>
            <person name="Shirasaka N."/>
            <person name="Matsumura Y."/>
            <person name="Mori M."/>
        </authorList>
    </citation>
    <scope>NUCLEOTIDE SEQUENCE</scope>
    <source>
        <strain evidence="2">TP075</strain>
    </source>
</reference>
<dbReference type="EMBL" id="BOQE01000001">
    <property type="protein sequence ID" value="GIM45718.1"/>
    <property type="molecule type" value="Genomic_DNA"/>
</dbReference>
<protein>
    <recommendedName>
        <fullName evidence="4">ABC-2 family transporter protein</fullName>
    </recommendedName>
</protein>
<dbReference type="RefSeq" id="WP_282198895.1">
    <property type="nucleotide sequence ID" value="NZ_BOQE01000001.1"/>
</dbReference>
<feature type="transmembrane region" description="Helical" evidence="1">
    <location>
        <begin position="170"/>
        <end position="192"/>
    </location>
</feature>
<feature type="transmembrane region" description="Helical" evidence="1">
    <location>
        <begin position="212"/>
        <end position="235"/>
    </location>
</feature>
<proteinExistence type="predicted"/>
<feature type="transmembrane region" description="Helical" evidence="1">
    <location>
        <begin position="138"/>
        <end position="163"/>
    </location>
</feature>
<evidence type="ECO:0000256" key="1">
    <source>
        <dbReference type="SAM" id="Phobius"/>
    </source>
</evidence>
<accession>A0AAV4LDH0</accession>